<evidence type="ECO:0000259" key="1">
    <source>
        <dbReference type="PROSITE" id="PS50011"/>
    </source>
</evidence>
<dbReference type="AlphaFoldDB" id="A0A146K8E8"/>
<dbReference type="SMART" id="SM00220">
    <property type="entry name" value="S_TKc"/>
    <property type="match status" value="1"/>
</dbReference>
<dbReference type="Gene3D" id="1.10.510.10">
    <property type="entry name" value="Transferase(Phosphotransferase) domain 1"/>
    <property type="match status" value="1"/>
</dbReference>
<dbReference type="PROSITE" id="PS50011">
    <property type="entry name" value="PROTEIN_KINASE_DOM"/>
    <property type="match status" value="1"/>
</dbReference>
<protein>
    <submittedName>
        <fullName evidence="2">Kinase, CAMK CAMKL</fullName>
    </submittedName>
</protein>
<dbReference type="EMBL" id="GDID01003719">
    <property type="protein sequence ID" value="JAP92887.1"/>
    <property type="molecule type" value="Transcribed_RNA"/>
</dbReference>
<keyword evidence="2" id="KW-0808">Transferase</keyword>
<organism evidence="2">
    <name type="scientific">Trepomonas sp. PC1</name>
    <dbReference type="NCBI Taxonomy" id="1076344"/>
    <lineage>
        <taxon>Eukaryota</taxon>
        <taxon>Metamonada</taxon>
        <taxon>Diplomonadida</taxon>
        <taxon>Hexamitidae</taxon>
        <taxon>Hexamitinae</taxon>
        <taxon>Trepomonas</taxon>
    </lineage>
</organism>
<dbReference type="InterPro" id="IPR000719">
    <property type="entry name" value="Prot_kinase_dom"/>
</dbReference>
<dbReference type="PANTHER" id="PTHR44167">
    <property type="entry name" value="OVARIAN-SPECIFIC SERINE/THREONINE-PROTEIN KINASE LOK-RELATED"/>
    <property type="match status" value="1"/>
</dbReference>
<proteinExistence type="predicted"/>
<dbReference type="SUPFAM" id="SSF56112">
    <property type="entry name" value="Protein kinase-like (PK-like)"/>
    <property type="match status" value="1"/>
</dbReference>
<reference evidence="2" key="1">
    <citation type="submission" date="2015-07" db="EMBL/GenBank/DDBJ databases">
        <title>Adaptation to a free-living lifestyle via gene acquisitions in the diplomonad Trepomonas sp. PC1.</title>
        <authorList>
            <person name="Xu F."/>
            <person name="Jerlstrom-Hultqvist J."/>
            <person name="Kolisko M."/>
            <person name="Simpson A.G.B."/>
            <person name="Roger A.J."/>
            <person name="Svard S.G."/>
            <person name="Andersson J.O."/>
        </authorList>
    </citation>
    <scope>NUCLEOTIDE SEQUENCE</scope>
    <source>
        <strain evidence="2">PC1</strain>
    </source>
</reference>
<dbReference type="InterPro" id="IPR008271">
    <property type="entry name" value="Ser/Thr_kinase_AS"/>
</dbReference>
<sequence>SRTNNKYYFNQYLIEKIDEDGMQSQNFTVSLGKEKYFFSFLKNDSVAQNRIKVMRKLQEVPHVVKILDVVENPVMKFDCSITQSDILQFDLFDKKLVLIVYEHIPYQQLSPQLFQRFKLDEILELFNNIFQTVKQIHKLDVFHFDLKPENILVSDTDFTIIDFGSAQFVDSNDSGLSSALLAKSARISQLMFNTLQFSSFKYDQVQDYIVCEKYDVYSLGCTLYYTLMYEFMDHPCEPGSKEFSRVLSKYGVFITDLLSGMTDKNPVFRYSLQQCIDHPVFYQIQRVKAPKCKEQPNFFIKCNV</sequence>
<feature type="non-terminal residue" evidence="2">
    <location>
        <position position="304"/>
    </location>
</feature>
<dbReference type="GO" id="GO:0005524">
    <property type="term" value="F:ATP binding"/>
    <property type="evidence" value="ECO:0007669"/>
    <property type="project" value="InterPro"/>
</dbReference>
<feature type="non-terminal residue" evidence="2">
    <location>
        <position position="1"/>
    </location>
</feature>
<name>A0A146K8E8_9EUKA</name>
<gene>
    <name evidence="2" type="ORF">TPC1_15025</name>
</gene>
<dbReference type="PANTHER" id="PTHR44167:SF24">
    <property type="entry name" value="SERINE_THREONINE-PROTEIN KINASE CHK2"/>
    <property type="match status" value="1"/>
</dbReference>
<accession>A0A146K8E8</accession>
<keyword evidence="2" id="KW-0418">Kinase</keyword>
<feature type="domain" description="Protein kinase" evidence="1">
    <location>
        <begin position="1"/>
        <end position="281"/>
    </location>
</feature>
<dbReference type="InterPro" id="IPR011009">
    <property type="entry name" value="Kinase-like_dom_sf"/>
</dbReference>
<dbReference type="GO" id="GO:0004674">
    <property type="term" value="F:protein serine/threonine kinase activity"/>
    <property type="evidence" value="ECO:0007669"/>
    <property type="project" value="TreeGrafter"/>
</dbReference>
<evidence type="ECO:0000313" key="2">
    <source>
        <dbReference type="EMBL" id="JAP92887.1"/>
    </source>
</evidence>
<dbReference type="Pfam" id="PF00069">
    <property type="entry name" value="Pkinase"/>
    <property type="match status" value="1"/>
</dbReference>
<dbReference type="GO" id="GO:0044773">
    <property type="term" value="P:mitotic DNA damage checkpoint signaling"/>
    <property type="evidence" value="ECO:0007669"/>
    <property type="project" value="TreeGrafter"/>
</dbReference>
<dbReference type="GO" id="GO:0005634">
    <property type="term" value="C:nucleus"/>
    <property type="evidence" value="ECO:0007669"/>
    <property type="project" value="TreeGrafter"/>
</dbReference>
<dbReference type="PROSITE" id="PS00108">
    <property type="entry name" value="PROTEIN_KINASE_ST"/>
    <property type="match status" value="1"/>
</dbReference>